<protein>
    <submittedName>
        <fullName evidence="2">Uncharacterized protein</fullName>
    </submittedName>
</protein>
<feature type="compositionally biased region" description="Basic residues" evidence="1">
    <location>
        <begin position="226"/>
        <end position="235"/>
    </location>
</feature>
<feature type="compositionally biased region" description="Basic and acidic residues" evidence="1">
    <location>
        <begin position="216"/>
        <end position="225"/>
    </location>
</feature>
<proteinExistence type="predicted"/>
<feature type="compositionally biased region" description="Polar residues" evidence="1">
    <location>
        <begin position="51"/>
        <end position="66"/>
    </location>
</feature>
<organism evidence="2 3">
    <name type="scientific">Orbilia oligospora</name>
    <name type="common">Nematode-trapping fungus</name>
    <name type="synonym">Arthrobotrys oligospora</name>
    <dbReference type="NCBI Taxonomy" id="2813651"/>
    <lineage>
        <taxon>Eukaryota</taxon>
        <taxon>Fungi</taxon>
        <taxon>Dikarya</taxon>
        <taxon>Ascomycota</taxon>
        <taxon>Pezizomycotina</taxon>
        <taxon>Orbiliomycetes</taxon>
        <taxon>Orbiliales</taxon>
        <taxon>Orbiliaceae</taxon>
        <taxon>Orbilia</taxon>
    </lineage>
</organism>
<reference evidence="2 3" key="1">
    <citation type="submission" date="2019-06" db="EMBL/GenBank/DDBJ databases">
        <authorList>
            <person name="Palmer J.M."/>
        </authorList>
    </citation>
    <scope>NUCLEOTIDE SEQUENCE [LARGE SCALE GENOMIC DNA]</scope>
    <source>
        <strain evidence="2 3">TWF102</strain>
    </source>
</reference>
<comment type="caution">
    <text evidence="2">The sequence shown here is derived from an EMBL/GenBank/DDBJ whole genome shotgun (WGS) entry which is preliminary data.</text>
</comment>
<feature type="compositionally biased region" description="Low complexity" evidence="1">
    <location>
        <begin position="81"/>
        <end position="99"/>
    </location>
</feature>
<name>A0A7C8NGZ2_ORBOL</name>
<dbReference type="EMBL" id="WIQW01000013">
    <property type="protein sequence ID" value="KAF3106018.1"/>
    <property type="molecule type" value="Genomic_DNA"/>
</dbReference>
<gene>
    <name evidence="2" type="ORF">TWF102_001915</name>
</gene>
<sequence length="397" mass="44713">MSQNNSKGKNLAKRESDKQFLADYTMPGAFPTFLDDSLAARIKFGAVLPLSPNSPGRISKPQSSAIPSPEKPEVDRDVSMSITSSPTSPTQSPTQSPIQYPVQSFDGNEPDRDVETSDWYSSELWTRQKVKEQEIKASKLIGDFDRIKATLEYYCANDLQLHSKWVRILADHILLLAESRGQYLNIAVAYHVSQLQASKYRQQLEASILESEAKRAYDEEMEKNKKGSMRGKSKIPRTDDASISKGTHPLNKKGSGRNSIPDGMMPAEDKKEDLNFKLVGPDDFLKTLKMSKATEASYFESFRQLRDDIFHSLRNPGKAYDPLFFIRKSDSEIDTNPTTVVPSDGQKTHMCTAIQRPLVEPIETIETKETLQDYDLMDINIPKVPGYLDSDEECTIQ</sequence>
<evidence type="ECO:0000256" key="1">
    <source>
        <dbReference type="SAM" id="MobiDB-lite"/>
    </source>
</evidence>
<feature type="region of interest" description="Disordered" evidence="1">
    <location>
        <begin position="48"/>
        <end position="114"/>
    </location>
</feature>
<feature type="region of interest" description="Disordered" evidence="1">
    <location>
        <begin position="216"/>
        <end position="266"/>
    </location>
</feature>
<dbReference type="Proteomes" id="UP000475325">
    <property type="component" value="Unassembled WGS sequence"/>
</dbReference>
<accession>A0A7C8NGZ2</accession>
<evidence type="ECO:0000313" key="3">
    <source>
        <dbReference type="Proteomes" id="UP000475325"/>
    </source>
</evidence>
<evidence type="ECO:0000313" key="2">
    <source>
        <dbReference type="EMBL" id="KAF3106018.1"/>
    </source>
</evidence>
<dbReference type="AlphaFoldDB" id="A0A7C8NGZ2"/>